<feature type="region of interest" description="Disordered" evidence="1">
    <location>
        <begin position="12"/>
        <end position="38"/>
    </location>
</feature>
<dbReference type="Proteomes" id="UP000261811">
    <property type="component" value="Unassembled WGS sequence"/>
</dbReference>
<gene>
    <name evidence="2" type="ORF">DZF91_18380</name>
</gene>
<name>A0A372JJJ3_9ACTN</name>
<comment type="caution">
    <text evidence="2">The sequence shown here is derived from an EMBL/GenBank/DDBJ whole genome shotgun (WGS) entry which is preliminary data.</text>
</comment>
<organism evidence="2 3">
    <name type="scientific">Actinomadura logoneensis</name>
    <dbReference type="NCBI Taxonomy" id="2293572"/>
    <lineage>
        <taxon>Bacteria</taxon>
        <taxon>Bacillati</taxon>
        <taxon>Actinomycetota</taxon>
        <taxon>Actinomycetes</taxon>
        <taxon>Streptosporangiales</taxon>
        <taxon>Thermomonosporaceae</taxon>
        <taxon>Actinomadura</taxon>
    </lineage>
</organism>
<dbReference type="AlphaFoldDB" id="A0A372JJJ3"/>
<sequence>MRAFTIDAHAAPYTRPLPGADGGRDLPGAPNDATGTVTVSHSTVDKGRRVTFTARATVDSLITAPGYASVTAVVTWTSPGGPPWVGRRLGLSVYDAGKDAPGRSRDRLGYSWEFANLSRADDGNWTDETPVGTAMAPAPFAPVTRGGFTVTHADLPLLPGS</sequence>
<evidence type="ECO:0000313" key="3">
    <source>
        <dbReference type="Proteomes" id="UP000261811"/>
    </source>
</evidence>
<protein>
    <submittedName>
        <fullName evidence="2">Uncharacterized protein</fullName>
    </submittedName>
</protein>
<keyword evidence="3" id="KW-1185">Reference proteome</keyword>
<evidence type="ECO:0000256" key="1">
    <source>
        <dbReference type="SAM" id="MobiDB-lite"/>
    </source>
</evidence>
<accession>A0A372JJJ3</accession>
<evidence type="ECO:0000313" key="2">
    <source>
        <dbReference type="EMBL" id="RFU40193.1"/>
    </source>
</evidence>
<reference evidence="2 3" key="1">
    <citation type="submission" date="2018-08" db="EMBL/GenBank/DDBJ databases">
        <title>Actinomadura jelena sp. nov., a novel Actinomycete isolated from soil in Chad.</title>
        <authorList>
            <person name="Shi L."/>
        </authorList>
    </citation>
    <scope>NUCLEOTIDE SEQUENCE [LARGE SCALE GENOMIC DNA]</scope>
    <source>
        <strain evidence="2 3">NEAU-G17</strain>
    </source>
</reference>
<proteinExistence type="predicted"/>
<dbReference type="EMBL" id="QURH01000300">
    <property type="protein sequence ID" value="RFU40193.1"/>
    <property type="molecule type" value="Genomic_DNA"/>
</dbReference>